<keyword evidence="2" id="KW-0472">Membrane</keyword>
<feature type="region of interest" description="Disordered" evidence="1">
    <location>
        <begin position="1"/>
        <end position="53"/>
    </location>
</feature>
<evidence type="ECO:0000313" key="3">
    <source>
        <dbReference type="EMBL" id="KAF1912691.1"/>
    </source>
</evidence>
<feature type="transmembrane region" description="Helical" evidence="2">
    <location>
        <begin position="682"/>
        <end position="702"/>
    </location>
</feature>
<feature type="compositionally biased region" description="Polar residues" evidence="1">
    <location>
        <begin position="9"/>
        <end position="33"/>
    </location>
</feature>
<feature type="compositionally biased region" description="Basic and acidic residues" evidence="1">
    <location>
        <begin position="41"/>
        <end position="50"/>
    </location>
</feature>
<dbReference type="PANTHER" id="PTHR37544:SF1">
    <property type="entry name" value="PHOSPHORIBOSYLAMINOIMIDAZOLE-SUCCINOCARBOXAMIDE SYNTHASE"/>
    <property type="match status" value="1"/>
</dbReference>
<feature type="transmembrane region" description="Helical" evidence="2">
    <location>
        <begin position="641"/>
        <end position="662"/>
    </location>
</feature>
<feature type="transmembrane region" description="Helical" evidence="2">
    <location>
        <begin position="64"/>
        <end position="88"/>
    </location>
</feature>
<dbReference type="InterPro" id="IPR021840">
    <property type="entry name" value="DUF3433"/>
</dbReference>
<dbReference type="Proteomes" id="UP000800096">
    <property type="component" value="Unassembled WGS sequence"/>
</dbReference>
<feature type="transmembrane region" description="Helical" evidence="2">
    <location>
        <begin position="168"/>
        <end position="192"/>
    </location>
</feature>
<keyword evidence="2" id="KW-0812">Transmembrane</keyword>
<dbReference type="AlphaFoldDB" id="A0A6A5QAP5"/>
<name>A0A6A5QAP5_AMPQU</name>
<dbReference type="Pfam" id="PF11915">
    <property type="entry name" value="DUF3433"/>
    <property type="match status" value="2"/>
</dbReference>
<reference evidence="3" key="1">
    <citation type="journal article" date="2020" name="Stud. Mycol.">
        <title>101 Dothideomycetes genomes: a test case for predicting lifestyles and emergence of pathogens.</title>
        <authorList>
            <person name="Haridas S."/>
            <person name="Albert R."/>
            <person name="Binder M."/>
            <person name="Bloem J."/>
            <person name="Labutti K."/>
            <person name="Salamov A."/>
            <person name="Andreopoulos B."/>
            <person name="Baker S."/>
            <person name="Barry K."/>
            <person name="Bills G."/>
            <person name="Bluhm B."/>
            <person name="Cannon C."/>
            <person name="Castanera R."/>
            <person name="Culley D."/>
            <person name="Daum C."/>
            <person name="Ezra D."/>
            <person name="Gonzalez J."/>
            <person name="Henrissat B."/>
            <person name="Kuo A."/>
            <person name="Liang C."/>
            <person name="Lipzen A."/>
            <person name="Lutzoni F."/>
            <person name="Magnuson J."/>
            <person name="Mondo S."/>
            <person name="Nolan M."/>
            <person name="Ohm R."/>
            <person name="Pangilinan J."/>
            <person name="Park H.-J."/>
            <person name="Ramirez L."/>
            <person name="Alfaro M."/>
            <person name="Sun H."/>
            <person name="Tritt A."/>
            <person name="Yoshinaga Y."/>
            <person name="Zwiers L.-H."/>
            <person name="Turgeon B."/>
            <person name="Goodwin S."/>
            <person name="Spatafora J."/>
            <person name="Crous P."/>
            <person name="Grigoriev I."/>
        </authorList>
    </citation>
    <scope>NUCLEOTIDE SEQUENCE</scope>
    <source>
        <strain evidence="3">HMLAC05119</strain>
    </source>
</reference>
<feature type="transmembrane region" description="Helical" evidence="2">
    <location>
        <begin position="755"/>
        <end position="777"/>
    </location>
</feature>
<evidence type="ECO:0000313" key="4">
    <source>
        <dbReference type="Proteomes" id="UP000800096"/>
    </source>
</evidence>
<dbReference type="PANTHER" id="PTHR37544">
    <property type="entry name" value="SPRAY-RELATED"/>
    <property type="match status" value="1"/>
</dbReference>
<evidence type="ECO:0000256" key="1">
    <source>
        <dbReference type="SAM" id="MobiDB-lite"/>
    </source>
</evidence>
<accession>A0A6A5QAP5</accession>
<feature type="transmembrane region" description="Helical" evidence="2">
    <location>
        <begin position="100"/>
        <end position="122"/>
    </location>
</feature>
<organism evidence="3 4">
    <name type="scientific">Ampelomyces quisqualis</name>
    <name type="common">Powdery mildew agent</name>
    <dbReference type="NCBI Taxonomy" id="50730"/>
    <lineage>
        <taxon>Eukaryota</taxon>
        <taxon>Fungi</taxon>
        <taxon>Dikarya</taxon>
        <taxon>Ascomycota</taxon>
        <taxon>Pezizomycotina</taxon>
        <taxon>Dothideomycetes</taxon>
        <taxon>Pleosporomycetidae</taxon>
        <taxon>Pleosporales</taxon>
        <taxon>Pleosporineae</taxon>
        <taxon>Phaeosphaeriaceae</taxon>
        <taxon>Ampelomyces</taxon>
    </lineage>
</organism>
<dbReference type="OrthoDB" id="3912677at2759"/>
<proteinExistence type="predicted"/>
<feature type="transmembrane region" description="Helical" evidence="2">
    <location>
        <begin position="529"/>
        <end position="549"/>
    </location>
</feature>
<gene>
    <name evidence="3" type="ORF">BDU57DRAFT_542503</name>
</gene>
<dbReference type="EMBL" id="ML979140">
    <property type="protein sequence ID" value="KAF1912691.1"/>
    <property type="molecule type" value="Genomic_DNA"/>
</dbReference>
<keyword evidence="4" id="KW-1185">Reference proteome</keyword>
<keyword evidence="2" id="KW-1133">Transmembrane helix</keyword>
<evidence type="ECO:0000256" key="2">
    <source>
        <dbReference type="SAM" id="Phobius"/>
    </source>
</evidence>
<protein>
    <submittedName>
        <fullName evidence="3">Uncharacterized protein</fullName>
    </submittedName>
</protein>
<sequence>MRADYTAIPLSNLSSHASTQPDDSKTPPSNVSLLPQEPAENNERSYKPNERSPNSWTPLMLRRWALLTISLILLALIVSLEVVLKVATNKHGFGPIDSDLVYLWTYGPTAVFTLVAAFWTQIDYRTRHLQPWRELAKRPQPASKNLLLDYISRNPLSAFMSSVKHRHWPVSIVLLGSLLLKIVIVLSTGLLAPRFSNLPIATRMEMVEQFQFGSLDERNVDVTSASLYTSLLLKQVPFPPGTNTDFVAEKFQPYIPTSLNSFNMSARVRTMTAGLDCEVASVSDVQLECPRSSSCRIDYMTMTAATDNCRISQFPTNNRTLTCTSPNETNLGPQDKHDYGAWYGDVFLEQCNGDGTNEDRGRIVIVSLYKKPGPVLTNSSILFCKPSVNFSHSTVTFDRLGTLIDVADTTSIPMPSTMTTTQIDKSIRASMDYISDPEGADVLTYGYLQFRSQPFIRLLLLSQNSTSIEDASNSQLLMRAADAVYRGLVTQLAKQYLLVANATGPPSDLRGSLSYVHQRLFVQVRTLRIMEAILGIVILFLFVLAFQQASGGLMQDVTSIARFASAMIHSNSLNDRLHGTGTWSLRHLGLILRGSFCSCVETMPHDTSVATASYKIDTSQQIESPEVNVDQEHWRPMILSWYSRVAVLFVPLALIVALEVVFRRTQRNEGLLDVVKLRDVQLGTAFAPAVIMALLKLLYSGFDFELRIIDPYVQLSKIAADSRTLVLDRTIYTWKTDAFWMAIKNKRFAVGASTLSVMLASFLTVAVSGLFVVVPVARMSHAEIVRTDTFSNYSQVFENMNGSTTRTSRLAAYDILNDTVGTFQSYILPTLSLPPYAPDLNITSILGRVPVRQGRLDCTLVPRNQIILNPDPFGNRIDPHWPDLTDCTALGINNLSATSVMGRDKGLFATWETSTYWVNSCPSAWGIYGTWSGNQTKLADITVIQCWGKLLEAEADRTRQSRLATAPFLIVPLEEVFGSDFSNSGQTKPGGAVVVANFGATFKTFLRTETPNVLNTELLKEENFGKLSERIQKVYGLVVAQTLNSQGRNKTAAVPDRDRILNGTATSYVLRLQQNRISTRILQGILASMFVCALIVVSTLRLTGVLPKNPCSIAALASLVVGSRMMADLPPESQYMNDREFEALFRGQKYMMGWSVGADGKERYGIDVDERVGKDRDSAYTGGAVIS</sequence>